<dbReference type="Gene3D" id="3.50.30.30">
    <property type="match status" value="1"/>
</dbReference>
<dbReference type="InterPro" id="IPR045175">
    <property type="entry name" value="M28_fam"/>
</dbReference>
<protein>
    <submittedName>
        <fullName evidence="5">M28 family peptidase</fullName>
    </submittedName>
</protein>
<dbReference type="InterPro" id="IPR007484">
    <property type="entry name" value="Peptidase_M28"/>
</dbReference>
<keyword evidence="2" id="KW-0732">Signal</keyword>
<sequence length="482" mass="49206">MVSLIAVAGLGIAACGSSSDQAAPSSSAGASASETGTPKRPAPPGGADDPAATDKARSLSDTVQLDGAVAHLRAFQDIANRNGGNRALGSPGYQQSVEYIENALRTAGFDVKRQTFQASSWTVSKQEASLGDAPLKVAALSGSGGTNGDLTAKVVATGNQGCSDADVSKVTAGSIAVVERGTCKFGEKYQKVFAKGAAALILVNNQDGDWKGGTLGLDDGAGIPVVGVSKADGAGLVDGAQVQLSVDAKTVKADTWNLIAETKKGNADAVQMVGAHLDSVTEGPGINDNGTGSAAVLETAVKLGADADVKNKVRFAFWGAEEEGLLGSEKYVADLPQDERAKIARYLNFDMLGSPNGVLFAYDGDGSSKLEGSTVGPDGSGVIEQVFQRYFSGKNVPVSSSAFDGRSDYGPFIAQGIPSGGVDTGADDKKTPEEAQKWGGDAGVTYDPNYHSAKDTIDNVNMDIYRSAVGAVAWATGYFAAL</sequence>
<organism evidence="5 6">
    <name type="scientific">Tsukamurella strandjordii</name>
    <dbReference type="NCBI Taxonomy" id="147577"/>
    <lineage>
        <taxon>Bacteria</taxon>
        <taxon>Bacillati</taxon>
        <taxon>Actinomycetota</taxon>
        <taxon>Actinomycetes</taxon>
        <taxon>Mycobacteriales</taxon>
        <taxon>Tsukamurellaceae</taxon>
        <taxon>Tsukamurella</taxon>
    </lineage>
</organism>
<evidence type="ECO:0000313" key="6">
    <source>
        <dbReference type="Proteomes" id="UP001178281"/>
    </source>
</evidence>
<dbReference type="Pfam" id="PF02225">
    <property type="entry name" value="PA"/>
    <property type="match status" value="1"/>
</dbReference>
<feature type="signal peptide" evidence="2">
    <location>
        <begin position="1"/>
        <end position="22"/>
    </location>
</feature>
<evidence type="ECO:0000256" key="1">
    <source>
        <dbReference type="SAM" id="MobiDB-lite"/>
    </source>
</evidence>
<feature type="domain" description="PA" evidence="3">
    <location>
        <begin position="151"/>
        <end position="234"/>
    </location>
</feature>
<dbReference type="InterPro" id="IPR046450">
    <property type="entry name" value="PA_dom_sf"/>
</dbReference>
<feature type="compositionally biased region" description="Low complexity" evidence="1">
    <location>
        <begin position="17"/>
        <end position="33"/>
    </location>
</feature>
<feature type="region of interest" description="Disordered" evidence="1">
    <location>
        <begin position="16"/>
        <end position="57"/>
    </location>
</feature>
<gene>
    <name evidence="5" type="ORF">Q7X28_04530</name>
</gene>
<name>A0AA90NEU1_9ACTN</name>
<dbReference type="InterPro" id="IPR003137">
    <property type="entry name" value="PA_domain"/>
</dbReference>
<dbReference type="GO" id="GO:0006508">
    <property type="term" value="P:proteolysis"/>
    <property type="evidence" value="ECO:0007669"/>
    <property type="project" value="InterPro"/>
</dbReference>
<dbReference type="SUPFAM" id="SSF53187">
    <property type="entry name" value="Zn-dependent exopeptidases"/>
    <property type="match status" value="1"/>
</dbReference>
<proteinExistence type="predicted"/>
<dbReference type="SUPFAM" id="SSF52025">
    <property type="entry name" value="PA domain"/>
    <property type="match status" value="1"/>
</dbReference>
<dbReference type="EMBL" id="JAUTIX010000002">
    <property type="protein sequence ID" value="MDP0397185.1"/>
    <property type="molecule type" value="Genomic_DNA"/>
</dbReference>
<keyword evidence="6" id="KW-1185">Reference proteome</keyword>
<feature type="domain" description="Peptidase M28" evidence="4">
    <location>
        <begin position="257"/>
        <end position="466"/>
    </location>
</feature>
<feature type="compositionally biased region" description="Basic and acidic residues" evidence="1">
    <location>
        <begin position="426"/>
        <end position="436"/>
    </location>
</feature>
<feature type="region of interest" description="Disordered" evidence="1">
    <location>
        <begin position="420"/>
        <end position="442"/>
    </location>
</feature>
<comment type="caution">
    <text evidence="5">The sequence shown here is derived from an EMBL/GenBank/DDBJ whole genome shotgun (WGS) entry which is preliminary data.</text>
</comment>
<evidence type="ECO:0000313" key="5">
    <source>
        <dbReference type="EMBL" id="MDP0397185.1"/>
    </source>
</evidence>
<evidence type="ECO:0000259" key="3">
    <source>
        <dbReference type="Pfam" id="PF02225"/>
    </source>
</evidence>
<dbReference type="Pfam" id="PF04389">
    <property type="entry name" value="Peptidase_M28"/>
    <property type="match status" value="1"/>
</dbReference>
<dbReference type="PANTHER" id="PTHR12147">
    <property type="entry name" value="METALLOPEPTIDASE M28 FAMILY MEMBER"/>
    <property type="match status" value="1"/>
</dbReference>
<dbReference type="Proteomes" id="UP001178281">
    <property type="component" value="Unassembled WGS sequence"/>
</dbReference>
<dbReference type="PANTHER" id="PTHR12147:SF26">
    <property type="entry name" value="PEPTIDASE M28 DOMAIN-CONTAINING PROTEIN"/>
    <property type="match status" value="1"/>
</dbReference>
<dbReference type="AlphaFoldDB" id="A0AA90NEU1"/>
<dbReference type="GO" id="GO:0008235">
    <property type="term" value="F:metalloexopeptidase activity"/>
    <property type="evidence" value="ECO:0007669"/>
    <property type="project" value="InterPro"/>
</dbReference>
<accession>A0AA90NEU1</accession>
<evidence type="ECO:0000256" key="2">
    <source>
        <dbReference type="SAM" id="SignalP"/>
    </source>
</evidence>
<dbReference type="RefSeq" id="WP_220658657.1">
    <property type="nucleotide sequence ID" value="NZ_JAUTIX010000002.1"/>
</dbReference>
<feature type="chain" id="PRO_5041643176" evidence="2">
    <location>
        <begin position="23"/>
        <end position="482"/>
    </location>
</feature>
<dbReference type="Gene3D" id="3.40.630.10">
    <property type="entry name" value="Zn peptidases"/>
    <property type="match status" value="1"/>
</dbReference>
<reference evidence="5" key="1">
    <citation type="submission" date="2023-08" db="EMBL/GenBank/DDBJ databases">
        <title>The draft genome of Tsukamurella strandjordii strain 050030.</title>
        <authorList>
            <person name="Zhao F."/>
            <person name="Feng Y."/>
            <person name="Zong Z."/>
        </authorList>
    </citation>
    <scope>NUCLEOTIDE SEQUENCE</scope>
    <source>
        <strain evidence="5">050030</strain>
    </source>
</reference>
<evidence type="ECO:0000259" key="4">
    <source>
        <dbReference type="Pfam" id="PF04389"/>
    </source>
</evidence>